<evidence type="ECO:0000256" key="1">
    <source>
        <dbReference type="ARBA" id="ARBA00004651"/>
    </source>
</evidence>
<dbReference type="Proteomes" id="UP001209076">
    <property type="component" value="Unassembled WGS sequence"/>
</dbReference>
<evidence type="ECO:0000256" key="7">
    <source>
        <dbReference type="RuleBase" id="RU363032"/>
    </source>
</evidence>
<evidence type="ECO:0000256" key="2">
    <source>
        <dbReference type="ARBA" id="ARBA00022448"/>
    </source>
</evidence>
<evidence type="ECO:0000256" key="6">
    <source>
        <dbReference type="ARBA" id="ARBA00023136"/>
    </source>
</evidence>
<dbReference type="RefSeq" id="WP_262095352.1">
    <property type="nucleotide sequence ID" value="NZ_JAOEGN010000001.1"/>
</dbReference>
<evidence type="ECO:0000256" key="3">
    <source>
        <dbReference type="ARBA" id="ARBA00022475"/>
    </source>
</evidence>
<name>A0ABT2PT66_9MOLU</name>
<comment type="subcellular location">
    <subcellularLocation>
        <location evidence="1 7">Cell membrane</location>
        <topology evidence="1 7">Multi-pass membrane protein</topology>
    </subcellularLocation>
</comment>
<dbReference type="InterPro" id="IPR051393">
    <property type="entry name" value="ABC_transporter_permease"/>
</dbReference>
<dbReference type="SUPFAM" id="SSF161098">
    <property type="entry name" value="MetI-like"/>
    <property type="match status" value="1"/>
</dbReference>
<protein>
    <submittedName>
        <fullName evidence="9">Sugar ABC transporter permease</fullName>
    </submittedName>
</protein>
<dbReference type="EMBL" id="JAOEGN010000001">
    <property type="protein sequence ID" value="MCU0104140.1"/>
    <property type="molecule type" value="Genomic_DNA"/>
</dbReference>
<dbReference type="PANTHER" id="PTHR30193">
    <property type="entry name" value="ABC TRANSPORTER PERMEASE PROTEIN"/>
    <property type="match status" value="1"/>
</dbReference>
<evidence type="ECO:0000259" key="8">
    <source>
        <dbReference type="PROSITE" id="PS50928"/>
    </source>
</evidence>
<feature type="transmembrane region" description="Helical" evidence="7">
    <location>
        <begin position="160"/>
        <end position="183"/>
    </location>
</feature>
<proteinExistence type="inferred from homology"/>
<dbReference type="Pfam" id="PF00528">
    <property type="entry name" value="BPD_transp_1"/>
    <property type="match status" value="1"/>
</dbReference>
<feature type="transmembrane region" description="Helical" evidence="7">
    <location>
        <begin position="107"/>
        <end position="130"/>
    </location>
</feature>
<feature type="transmembrane region" description="Helical" evidence="7">
    <location>
        <begin position="12"/>
        <end position="31"/>
    </location>
</feature>
<feature type="transmembrane region" description="Helical" evidence="7">
    <location>
        <begin position="268"/>
        <end position="288"/>
    </location>
</feature>
<keyword evidence="10" id="KW-1185">Reference proteome</keyword>
<evidence type="ECO:0000313" key="10">
    <source>
        <dbReference type="Proteomes" id="UP001209076"/>
    </source>
</evidence>
<reference evidence="10" key="1">
    <citation type="submission" date="2023-07" db="EMBL/GenBank/DDBJ databases">
        <title>Novel Mycoplasma species identified in domestic and wild animals.</title>
        <authorList>
            <person name="Volokhov D.V."/>
            <person name="Furtak V.A."/>
            <person name="Zagorodnyaya T.A."/>
        </authorList>
    </citation>
    <scope>NUCLEOTIDE SEQUENCE [LARGE SCALE GENOMIC DNA]</scope>
    <source>
        <strain evidence="10">92-19</strain>
    </source>
</reference>
<comment type="caution">
    <text evidence="9">The sequence shown here is derived from an EMBL/GenBank/DDBJ whole genome shotgun (WGS) entry which is preliminary data.</text>
</comment>
<dbReference type="CDD" id="cd06261">
    <property type="entry name" value="TM_PBP2"/>
    <property type="match status" value="1"/>
</dbReference>
<keyword evidence="4 7" id="KW-0812">Transmembrane</keyword>
<feature type="transmembrane region" description="Helical" evidence="7">
    <location>
        <begin position="71"/>
        <end position="95"/>
    </location>
</feature>
<feature type="transmembrane region" description="Helical" evidence="7">
    <location>
        <begin position="219"/>
        <end position="240"/>
    </location>
</feature>
<keyword evidence="5 7" id="KW-1133">Transmembrane helix</keyword>
<feature type="domain" description="ABC transmembrane type-1" evidence="8">
    <location>
        <begin position="67"/>
        <end position="289"/>
    </location>
</feature>
<dbReference type="Gene3D" id="1.10.3720.10">
    <property type="entry name" value="MetI-like"/>
    <property type="match status" value="1"/>
</dbReference>
<evidence type="ECO:0000256" key="4">
    <source>
        <dbReference type="ARBA" id="ARBA00022692"/>
    </source>
</evidence>
<comment type="similarity">
    <text evidence="7">Belongs to the binding-protein-dependent transport system permease family.</text>
</comment>
<keyword evidence="3" id="KW-1003">Cell membrane</keyword>
<dbReference type="InterPro" id="IPR000515">
    <property type="entry name" value="MetI-like"/>
</dbReference>
<dbReference type="PROSITE" id="PS50928">
    <property type="entry name" value="ABC_TM1"/>
    <property type="match status" value="1"/>
</dbReference>
<evidence type="ECO:0000256" key="5">
    <source>
        <dbReference type="ARBA" id="ARBA00022989"/>
    </source>
</evidence>
<gene>
    <name evidence="9" type="ORF">N7603_00500</name>
</gene>
<sequence>MKKNQRKPKFQYKAFIWLSPAILLLLIFSYYPPIRTLMFSFTDANGAGIGKFIFLDNFIELFTSPVFYRSLFNVVIFIVVGMFVGNFATIFLAELLYNLKSRFASALYRFLFIIPVLVPAVVVILIWQYIVFAGGDSGIANRLINFFGGGNQNWYFDPKLAPVAIMLTAFPWVAGTSFLIYLAGLQNISSGVIEASKLDGANLLQRVIRIDMPLLKGQIKYFVVMGIIGGLQNINLQVLVTGSGPGTTNATNVPAFMLFEEAFTYDRYGYASAIGIVIFLMTLGVTLFNMKKLKGND</sequence>
<evidence type="ECO:0000313" key="9">
    <source>
        <dbReference type="EMBL" id="MCU0104140.1"/>
    </source>
</evidence>
<dbReference type="InterPro" id="IPR035906">
    <property type="entry name" value="MetI-like_sf"/>
</dbReference>
<accession>A0ABT2PT66</accession>
<keyword evidence="6 7" id="KW-0472">Membrane</keyword>
<organism evidence="9 10">
    <name type="scientific">Paracholeplasma vituli</name>
    <dbReference type="NCBI Taxonomy" id="69473"/>
    <lineage>
        <taxon>Bacteria</taxon>
        <taxon>Bacillati</taxon>
        <taxon>Mycoplasmatota</taxon>
        <taxon>Mollicutes</taxon>
        <taxon>Acholeplasmatales</taxon>
        <taxon>Acholeplasmataceae</taxon>
        <taxon>Paracholeplasma</taxon>
    </lineage>
</organism>
<dbReference type="PANTHER" id="PTHR30193:SF41">
    <property type="entry name" value="DIACETYLCHITOBIOSE UPTAKE SYSTEM PERMEASE PROTEIN NGCF"/>
    <property type="match status" value="1"/>
</dbReference>
<keyword evidence="2 7" id="KW-0813">Transport</keyword>